<name>A0ABY5YZF0_9ACTN</name>
<evidence type="ECO:0000256" key="1">
    <source>
        <dbReference type="ARBA" id="ARBA00006601"/>
    </source>
</evidence>
<reference evidence="6" key="1">
    <citation type="submission" date="2021-04" db="EMBL/GenBank/DDBJ databases">
        <title>Biosynthetic gene clusters of Dactylosporangioum roseum.</title>
        <authorList>
            <person name="Hartkoorn R.C."/>
            <person name="Beaudoing E."/>
            <person name="Hot D."/>
            <person name="Moureu S."/>
        </authorList>
    </citation>
    <scope>NUCLEOTIDE SEQUENCE</scope>
    <source>
        <strain evidence="6">NRRL B-16295</strain>
    </source>
</reference>
<comment type="similarity">
    <text evidence="1 4">Belongs to the UDP-glucose/GDP-mannose dehydrogenase family.</text>
</comment>
<evidence type="ECO:0000256" key="3">
    <source>
        <dbReference type="ARBA" id="ARBA00023027"/>
    </source>
</evidence>
<dbReference type="PANTHER" id="PTHR43491">
    <property type="entry name" value="UDP-N-ACETYL-D-MANNOSAMINE DEHYDROGENASE"/>
    <property type="match status" value="1"/>
</dbReference>
<evidence type="ECO:0000313" key="6">
    <source>
        <dbReference type="EMBL" id="UWZ34907.1"/>
    </source>
</evidence>
<evidence type="ECO:0000259" key="5">
    <source>
        <dbReference type="SMART" id="SM00984"/>
    </source>
</evidence>
<dbReference type="InterPro" id="IPR036291">
    <property type="entry name" value="NAD(P)-bd_dom_sf"/>
</dbReference>
<dbReference type="SMART" id="SM00984">
    <property type="entry name" value="UDPG_MGDP_dh_C"/>
    <property type="match status" value="1"/>
</dbReference>
<dbReference type="InterPro" id="IPR017476">
    <property type="entry name" value="UDP-Glc/GDP-Man"/>
</dbReference>
<dbReference type="PANTHER" id="PTHR43491:SF2">
    <property type="entry name" value="UDP-N-ACETYL-D-MANNOSAMINE DEHYDROGENASE"/>
    <property type="match status" value="1"/>
</dbReference>
<organism evidence="6 7">
    <name type="scientific">Dactylosporangium roseum</name>
    <dbReference type="NCBI Taxonomy" id="47989"/>
    <lineage>
        <taxon>Bacteria</taxon>
        <taxon>Bacillati</taxon>
        <taxon>Actinomycetota</taxon>
        <taxon>Actinomycetes</taxon>
        <taxon>Micromonosporales</taxon>
        <taxon>Micromonosporaceae</taxon>
        <taxon>Dactylosporangium</taxon>
    </lineage>
</organism>
<proteinExistence type="inferred from homology"/>
<accession>A0ABY5YZF0</accession>
<dbReference type="EMBL" id="CP073721">
    <property type="protein sequence ID" value="UWZ34907.1"/>
    <property type="molecule type" value="Genomic_DNA"/>
</dbReference>
<dbReference type="SUPFAM" id="SSF52413">
    <property type="entry name" value="UDP-glucose/GDP-mannose dehydrogenase C-terminal domain"/>
    <property type="match status" value="1"/>
</dbReference>
<dbReference type="Gene3D" id="3.40.50.720">
    <property type="entry name" value="NAD(P)-binding Rossmann-like Domain"/>
    <property type="match status" value="2"/>
</dbReference>
<keyword evidence="2" id="KW-0560">Oxidoreductase</keyword>
<dbReference type="InterPro" id="IPR001732">
    <property type="entry name" value="UDP-Glc/GDP-Man_DH_N"/>
</dbReference>
<dbReference type="InterPro" id="IPR014027">
    <property type="entry name" value="UDP-Glc/GDP-Man_DH_C"/>
</dbReference>
<dbReference type="Proteomes" id="UP001058271">
    <property type="component" value="Chromosome"/>
</dbReference>
<dbReference type="InterPro" id="IPR036220">
    <property type="entry name" value="UDP-Glc/GDP-Man_DH_C_sf"/>
</dbReference>
<dbReference type="Pfam" id="PF00984">
    <property type="entry name" value="UDPG_MGDP_dh"/>
    <property type="match status" value="1"/>
</dbReference>
<evidence type="ECO:0000256" key="2">
    <source>
        <dbReference type="ARBA" id="ARBA00023002"/>
    </source>
</evidence>
<dbReference type="PIRSF" id="PIRSF000124">
    <property type="entry name" value="UDPglc_GDPman_dh"/>
    <property type="match status" value="1"/>
</dbReference>
<sequence>MVRSRRRAVLRRVPAACCLRGLGPRQAPASNLGFLEGLRVSEVSASAGFTTDVVVIGGCGRVGLPLGIALASRGLQVTLYDINAAAVDVVNEGRLPFDEEGAAAPLATCVGEGRLKATTDPASVASAEHLVVIVGTPVDEHLNPNIGAVPAAIERCADYLRDGQLIVLRSTVHPGVTALTEKLVKRLGVNADVAFCPERIAEGKAMTELFELPQIVAARTPEATERAEKLFRNLASQIVVLEPEEAELAKLFTNTWRYIKFAAANQFWMMSNDFGLDFERIRHAIRFQYPRAADMPGAGFAAGPCLLKDTMQLAAFNNNNFVLGHSAMLINEGLPLYVVSRLQERFDLSEMTVGILGMAFKGGSDDIRESLAYKLRKVVMLRAKETLCSDPYVKDDRFVPLDEVLRRADLLIVAAPHPQYRDLETDVPVADMWGVTSKGVRV</sequence>
<keyword evidence="3" id="KW-0520">NAD</keyword>
<dbReference type="InterPro" id="IPR008927">
    <property type="entry name" value="6-PGluconate_DH-like_C_sf"/>
</dbReference>
<evidence type="ECO:0000256" key="4">
    <source>
        <dbReference type="PIRNR" id="PIRNR000124"/>
    </source>
</evidence>
<dbReference type="PIRSF" id="PIRSF500136">
    <property type="entry name" value="UDP_ManNAc_DH"/>
    <property type="match status" value="1"/>
</dbReference>
<dbReference type="InterPro" id="IPR028359">
    <property type="entry name" value="UDP_ManNAc/GlcNAc_DH"/>
</dbReference>
<protein>
    <submittedName>
        <fullName evidence="6">Nucleotide sugar dehydrogenase</fullName>
    </submittedName>
</protein>
<dbReference type="InterPro" id="IPR014026">
    <property type="entry name" value="UDP-Glc/GDP-Man_DH_dimer"/>
</dbReference>
<feature type="domain" description="UDP-glucose/GDP-mannose dehydrogenase C-terminal" evidence="5">
    <location>
        <begin position="354"/>
        <end position="438"/>
    </location>
</feature>
<keyword evidence="7" id="KW-1185">Reference proteome</keyword>
<dbReference type="SUPFAM" id="SSF51735">
    <property type="entry name" value="NAD(P)-binding Rossmann-fold domains"/>
    <property type="match status" value="1"/>
</dbReference>
<dbReference type="Pfam" id="PF03720">
    <property type="entry name" value="UDPG_MGDP_dh_C"/>
    <property type="match status" value="1"/>
</dbReference>
<gene>
    <name evidence="6" type="ORF">Drose_27540</name>
</gene>
<dbReference type="SUPFAM" id="SSF48179">
    <property type="entry name" value="6-phosphogluconate dehydrogenase C-terminal domain-like"/>
    <property type="match status" value="1"/>
</dbReference>
<dbReference type="Pfam" id="PF03721">
    <property type="entry name" value="UDPG_MGDP_dh_N"/>
    <property type="match status" value="1"/>
</dbReference>
<evidence type="ECO:0000313" key="7">
    <source>
        <dbReference type="Proteomes" id="UP001058271"/>
    </source>
</evidence>
<dbReference type="NCBIfam" id="TIGR03026">
    <property type="entry name" value="NDP-sugDHase"/>
    <property type="match status" value="1"/>
</dbReference>